<keyword evidence="5 6" id="KW-0961">Cell wall biogenesis/degradation</keyword>
<dbReference type="GO" id="GO:0018104">
    <property type="term" value="P:peptidoglycan-protein cross-linking"/>
    <property type="evidence" value="ECO:0007669"/>
    <property type="project" value="TreeGrafter"/>
</dbReference>
<proteinExistence type="predicted"/>
<evidence type="ECO:0000313" key="9">
    <source>
        <dbReference type="Proteomes" id="UP000019681"/>
    </source>
</evidence>
<keyword evidence="9" id="KW-1185">Reference proteome</keyword>
<gene>
    <name evidence="8" type="ORF">Q428_07300</name>
</gene>
<dbReference type="GO" id="GO:0071555">
    <property type="term" value="P:cell wall organization"/>
    <property type="evidence" value="ECO:0007669"/>
    <property type="project" value="UniProtKB-UniRule"/>
</dbReference>
<evidence type="ECO:0000313" key="8">
    <source>
        <dbReference type="EMBL" id="EYE88561.1"/>
    </source>
</evidence>
<feature type="active site" description="Proton donor/acceptor" evidence="6">
    <location>
        <position position="181"/>
    </location>
</feature>
<dbReference type="InterPro" id="IPR005490">
    <property type="entry name" value="LD_TPept_cat_dom"/>
</dbReference>
<protein>
    <recommendedName>
        <fullName evidence="7">L,D-TPase catalytic domain-containing protein</fullName>
    </recommendedName>
</protein>
<dbReference type="InterPro" id="IPR038063">
    <property type="entry name" value="Transpep_catalytic_dom"/>
</dbReference>
<dbReference type="SUPFAM" id="SSF141523">
    <property type="entry name" value="L,D-transpeptidase catalytic domain-like"/>
    <property type="match status" value="1"/>
</dbReference>
<dbReference type="Proteomes" id="UP000019681">
    <property type="component" value="Unassembled WGS sequence"/>
</dbReference>
<dbReference type="CDD" id="cd16913">
    <property type="entry name" value="YkuD_like"/>
    <property type="match status" value="1"/>
</dbReference>
<dbReference type="Gene3D" id="2.40.440.10">
    <property type="entry name" value="L,D-transpeptidase catalytic domain-like"/>
    <property type="match status" value="1"/>
</dbReference>
<evidence type="ECO:0000256" key="1">
    <source>
        <dbReference type="ARBA" id="ARBA00004752"/>
    </source>
</evidence>
<comment type="caution">
    <text evidence="8">The sequence shown here is derived from an EMBL/GenBank/DDBJ whole genome shotgun (WGS) entry which is preliminary data.</text>
</comment>
<sequence>MKRRTLIFNTIFILISIILSTVTSVYAKNFANVENITVLNAEQTKPVLIREQPNPRSKVIGQAYGSLMEIKVLQNKGTYSLIQARDYNNLKIIKGYVPTSLIKNVKPHQSYMVLVDLSEQKTYVYKEDTVIREMKCSTGVKSSPTPVGRFLIGDKGNYFYSAKYKQGAYNWVRFNKNYLFHSVPTDNKGKVIKSEEEKLGQLASHGCIRLGMQDSKWIYNNLPKGTLVIIQE</sequence>
<evidence type="ECO:0000256" key="5">
    <source>
        <dbReference type="ARBA" id="ARBA00023316"/>
    </source>
</evidence>
<evidence type="ECO:0000256" key="3">
    <source>
        <dbReference type="ARBA" id="ARBA00022960"/>
    </source>
</evidence>
<dbReference type="EMBL" id="AZQP01000018">
    <property type="protein sequence ID" value="EYE88561.1"/>
    <property type="molecule type" value="Genomic_DNA"/>
</dbReference>
<dbReference type="PROSITE" id="PS52029">
    <property type="entry name" value="LD_TPASE"/>
    <property type="match status" value="1"/>
</dbReference>
<keyword evidence="2" id="KW-0808">Transferase</keyword>
<keyword evidence="4 6" id="KW-0573">Peptidoglycan synthesis</keyword>
<dbReference type="STRING" id="1403537.Q428_07300"/>
<accession>A0A017RVG7</accession>
<dbReference type="OrthoDB" id="177750at2"/>
<dbReference type="Pfam" id="PF03734">
    <property type="entry name" value="YkuD"/>
    <property type="match status" value="1"/>
</dbReference>
<dbReference type="RefSeq" id="WP_051515025.1">
    <property type="nucleotide sequence ID" value="NZ_AZQP01000018.1"/>
</dbReference>
<evidence type="ECO:0000259" key="7">
    <source>
        <dbReference type="PROSITE" id="PS52029"/>
    </source>
</evidence>
<name>A0A017RVG7_9CLOT</name>
<dbReference type="UniPathway" id="UPA00219"/>
<comment type="pathway">
    <text evidence="1 6">Cell wall biogenesis; peptidoglycan biosynthesis.</text>
</comment>
<dbReference type="GO" id="GO:0005576">
    <property type="term" value="C:extracellular region"/>
    <property type="evidence" value="ECO:0007669"/>
    <property type="project" value="TreeGrafter"/>
</dbReference>
<dbReference type="PANTHER" id="PTHR30582">
    <property type="entry name" value="L,D-TRANSPEPTIDASE"/>
    <property type="match status" value="1"/>
</dbReference>
<dbReference type="GO" id="GO:0016740">
    <property type="term" value="F:transferase activity"/>
    <property type="evidence" value="ECO:0007669"/>
    <property type="project" value="UniProtKB-KW"/>
</dbReference>
<evidence type="ECO:0000256" key="6">
    <source>
        <dbReference type="PROSITE-ProRule" id="PRU01373"/>
    </source>
</evidence>
<feature type="active site" description="Nucleophile" evidence="6">
    <location>
        <position position="207"/>
    </location>
</feature>
<feature type="domain" description="L,D-TPase catalytic" evidence="7">
    <location>
        <begin position="111"/>
        <end position="231"/>
    </location>
</feature>
<dbReference type="GO" id="GO:0071972">
    <property type="term" value="F:peptidoglycan L,D-transpeptidase activity"/>
    <property type="evidence" value="ECO:0007669"/>
    <property type="project" value="TreeGrafter"/>
</dbReference>
<keyword evidence="3 6" id="KW-0133">Cell shape</keyword>
<evidence type="ECO:0000256" key="2">
    <source>
        <dbReference type="ARBA" id="ARBA00022679"/>
    </source>
</evidence>
<organism evidence="8 9">
    <name type="scientific">Fervidicella metallireducens AeB</name>
    <dbReference type="NCBI Taxonomy" id="1403537"/>
    <lineage>
        <taxon>Bacteria</taxon>
        <taxon>Bacillati</taxon>
        <taxon>Bacillota</taxon>
        <taxon>Clostridia</taxon>
        <taxon>Eubacteriales</taxon>
        <taxon>Clostridiaceae</taxon>
        <taxon>Fervidicella</taxon>
    </lineage>
</organism>
<dbReference type="PANTHER" id="PTHR30582:SF2">
    <property type="entry name" value="L,D-TRANSPEPTIDASE YCIB-RELATED"/>
    <property type="match status" value="1"/>
</dbReference>
<reference evidence="8 9" key="1">
    <citation type="journal article" date="2014" name="Genome Announc.">
        <title>Draft Genome Sequence of Fervidicella metallireducens Strain AeBT, an Iron-Reducing Thermoanaerobe from the Great Artesian Basin.</title>
        <authorList>
            <person name="Patel B.K."/>
        </authorList>
    </citation>
    <scope>NUCLEOTIDE SEQUENCE [LARGE SCALE GENOMIC DNA]</scope>
    <source>
        <strain evidence="8 9">AeB</strain>
    </source>
</reference>
<dbReference type="InterPro" id="IPR050979">
    <property type="entry name" value="LD-transpeptidase"/>
</dbReference>
<dbReference type="AlphaFoldDB" id="A0A017RVG7"/>
<evidence type="ECO:0000256" key="4">
    <source>
        <dbReference type="ARBA" id="ARBA00022984"/>
    </source>
</evidence>
<dbReference type="GO" id="GO:0008360">
    <property type="term" value="P:regulation of cell shape"/>
    <property type="evidence" value="ECO:0007669"/>
    <property type="project" value="UniProtKB-UniRule"/>
</dbReference>